<dbReference type="InterPro" id="IPR002227">
    <property type="entry name" value="Tyrosinase_Cu-bd"/>
</dbReference>
<keyword evidence="3" id="KW-0732">Signal</keyword>
<evidence type="ECO:0000256" key="1">
    <source>
        <dbReference type="ARBA" id="ARBA00022723"/>
    </source>
</evidence>
<proteinExistence type="predicted"/>
<name>A0AAV2ZL06_9STRA</name>
<evidence type="ECO:0000256" key="2">
    <source>
        <dbReference type="ARBA" id="ARBA00023008"/>
    </source>
</evidence>
<feature type="chain" id="PRO_5043853357" description="Tyrosinase copper-binding domain-containing protein" evidence="3">
    <location>
        <begin position="20"/>
        <end position="225"/>
    </location>
</feature>
<keyword evidence="6" id="KW-1185">Reference proteome</keyword>
<dbReference type="PROSITE" id="PS00497">
    <property type="entry name" value="TYROSINASE_1"/>
    <property type="match status" value="1"/>
</dbReference>
<dbReference type="PANTHER" id="PTHR11474">
    <property type="entry name" value="TYROSINASE FAMILY MEMBER"/>
    <property type="match status" value="1"/>
</dbReference>
<dbReference type="GO" id="GO:0016491">
    <property type="term" value="F:oxidoreductase activity"/>
    <property type="evidence" value="ECO:0007669"/>
    <property type="project" value="InterPro"/>
</dbReference>
<evidence type="ECO:0000259" key="4">
    <source>
        <dbReference type="PROSITE" id="PS00497"/>
    </source>
</evidence>
<keyword evidence="2" id="KW-0186">Copper</keyword>
<dbReference type="InterPro" id="IPR050316">
    <property type="entry name" value="Tyrosinase/Hemocyanin"/>
</dbReference>
<accession>A0AAV2ZL06</accession>
<protein>
    <recommendedName>
        <fullName evidence="4">Tyrosinase copper-binding domain-containing protein</fullName>
    </recommendedName>
</protein>
<dbReference type="AlphaFoldDB" id="A0AAV2ZL06"/>
<dbReference type="Pfam" id="PF00264">
    <property type="entry name" value="Tyrosinase"/>
    <property type="match status" value="1"/>
</dbReference>
<dbReference type="SUPFAM" id="SSF48056">
    <property type="entry name" value="Di-copper centre-containing domain"/>
    <property type="match status" value="1"/>
</dbReference>
<feature type="signal peptide" evidence="3">
    <location>
        <begin position="1"/>
        <end position="19"/>
    </location>
</feature>
<reference evidence="5" key="1">
    <citation type="submission" date="2022-11" db="EMBL/GenBank/DDBJ databases">
        <authorList>
            <person name="Morgan W.R."/>
            <person name="Tartar A."/>
        </authorList>
    </citation>
    <scope>NUCLEOTIDE SEQUENCE</scope>
    <source>
        <strain evidence="5">ARSEF 373</strain>
    </source>
</reference>
<dbReference type="GO" id="GO:0046872">
    <property type="term" value="F:metal ion binding"/>
    <property type="evidence" value="ECO:0007669"/>
    <property type="project" value="UniProtKB-KW"/>
</dbReference>
<evidence type="ECO:0000313" key="5">
    <source>
        <dbReference type="EMBL" id="DBA05129.1"/>
    </source>
</evidence>
<dbReference type="PANTHER" id="PTHR11474:SF126">
    <property type="entry name" value="TYROSINASE-LIKE PROTEIN TYR-1-RELATED"/>
    <property type="match status" value="1"/>
</dbReference>
<gene>
    <name evidence="5" type="ORF">N0F65_004979</name>
</gene>
<dbReference type="Gene3D" id="1.10.1280.10">
    <property type="entry name" value="Di-copper center containing domain from catechol oxidase"/>
    <property type="match status" value="1"/>
</dbReference>
<feature type="domain" description="Tyrosinase copper-binding" evidence="4">
    <location>
        <begin position="75"/>
        <end position="92"/>
    </location>
</feature>
<comment type="caution">
    <text evidence="5">The sequence shown here is derived from an EMBL/GenBank/DDBJ whole genome shotgun (WGS) entry which is preliminary data.</text>
</comment>
<dbReference type="EMBL" id="DAKRPA010000002">
    <property type="protein sequence ID" value="DBA05129.1"/>
    <property type="molecule type" value="Genomic_DNA"/>
</dbReference>
<keyword evidence="1" id="KW-0479">Metal-binding</keyword>
<reference evidence="5" key="2">
    <citation type="journal article" date="2023" name="Microbiol Resour">
        <title>Decontamination and Annotation of the Draft Genome Sequence of the Oomycete Lagenidium giganteum ARSEF 373.</title>
        <authorList>
            <person name="Morgan W.R."/>
            <person name="Tartar A."/>
        </authorList>
    </citation>
    <scope>NUCLEOTIDE SEQUENCE</scope>
    <source>
        <strain evidence="5">ARSEF 373</strain>
    </source>
</reference>
<organism evidence="5 6">
    <name type="scientific">Lagenidium giganteum</name>
    <dbReference type="NCBI Taxonomy" id="4803"/>
    <lineage>
        <taxon>Eukaryota</taxon>
        <taxon>Sar</taxon>
        <taxon>Stramenopiles</taxon>
        <taxon>Oomycota</taxon>
        <taxon>Peronosporomycetes</taxon>
        <taxon>Pythiales</taxon>
        <taxon>Pythiaceae</taxon>
    </lineage>
</organism>
<sequence>MRAPSVLVALLAILAVLLTQPSLLVRCQRVRKSWKALSPTEQKAYIGAVQSAQKSGQHYRFVELHATYPNYAFAHGNCGFLMWHRKFLLAYEEMLRSQGDDYANVTIPYWNYFEDHSLHLNQNDKCRNLVECSQFLKDVGGSGGRSDQFTVVAESTSGLVKGTCAESPCSGSTRAQVPAAWPTRSASTACCEVTGRIRSSFSNLPMPISASRSRALPRTCPSSEV</sequence>
<evidence type="ECO:0000256" key="3">
    <source>
        <dbReference type="SAM" id="SignalP"/>
    </source>
</evidence>
<evidence type="ECO:0000313" key="6">
    <source>
        <dbReference type="Proteomes" id="UP001146120"/>
    </source>
</evidence>
<dbReference type="Proteomes" id="UP001146120">
    <property type="component" value="Unassembled WGS sequence"/>
</dbReference>
<dbReference type="InterPro" id="IPR008922">
    <property type="entry name" value="Di-copper_centre_dom_sf"/>
</dbReference>